<dbReference type="RefSeq" id="WP_163913282.1">
    <property type="nucleotide sequence ID" value="NZ_JAAGWD010000002.1"/>
</dbReference>
<comment type="caution">
    <text evidence="1">The sequence shown here is derived from an EMBL/GenBank/DDBJ whole genome shotgun (WGS) entry which is preliminary data.</text>
</comment>
<sequence>MKKAELSLCFQYHLRETFRFPFLQIVIGVIAKESAAGTAIIIAVIAIDALAISTNSMQQLLANRSWQRKCNCYGSWLMHVVNCTTNMGFCSGIANAELNFSRTGHKKTLLLEI</sequence>
<protein>
    <submittedName>
        <fullName evidence="1">Uncharacterized protein</fullName>
    </submittedName>
</protein>
<organism evidence="1 2">
    <name type="scientific">Pontibacter burrus</name>
    <dbReference type="NCBI Taxonomy" id="2704466"/>
    <lineage>
        <taxon>Bacteria</taxon>
        <taxon>Pseudomonadati</taxon>
        <taxon>Bacteroidota</taxon>
        <taxon>Cytophagia</taxon>
        <taxon>Cytophagales</taxon>
        <taxon>Hymenobacteraceae</taxon>
        <taxon>Pontibacter</taxon>
    </lineage>
</organism>
<dbReference type="AlphaFoldDB" id="A0A6B3LJI7"/>
<proteinExistence type="predicted"/>
<name>A0A6B3LJI7_9BACT</name>
<dbReference type="Proteomes" id="UP000474777">
    <property type="component" value="Unassembled WGS sequence"/>
</dbReference>
<evidence type="ECO:0000313" key="1">
    <source>
        <dbReference type="EMBL" id="NEM97152.1"/>
    </source>
</evidence>
<dbReference type="EMBL" id="JAAGWD010000002">
    <property type="protein sequence ID" value="NEM97152.1"/>
    <property type="molecule type" value="Genomic_DNA"/>
</dbReference>
<gene>
    <name evidence="1" type="ORF">GXP69_05550</name>
</gene>
<accession>A0A6B3LJI7</accession>
<reference evidence="1 2" key="1">
    <citation type="submission" date="2020-02" db="EMBL/GenBank/DDBJ databases">
        <authorList>
            <person name="Kim M.K."/>
        </authorList>
    </citation>
    <scope>NUCLEOTIDE SEQUENCE [LARGE SCALE GENOMIC DNA]</scope>
    <source>
        <strain evidence="1 2">BT327</strain>
    </source>
</reference>
<keyword evidence="2" id="KW-1185">Reference proteome</keyword>
<evidence type="ECO:0000313" key="2">
    <source>
        <dbReference type="Proteomes" id="UP000474777"/>
    </source>
</evidence>